<dbReference type="EMBL" id="JACHDB010000001">
    <property type="protein sequence ID" value="MBB5430764.1"/>
    <property type="molecule type" value="Genomic_DNA"/>
</dbReference>
<sequence>MRRLVPLAALLLAAACSSPAADGAGGTGPPPAPSPSAPARTWDGLPDAELTASTTVSAERYVPPPTGPEPEGADPDEYGDAPGDPFYRPPGMDPCEPNEFGYEDNDACLAQNGHPYPG</sequence>
<feature type="chain" id="PRO_5031529622" description="Lipoprotein" evidence="2">
    <location>
        <begin position="21"/>
        <end position="118"/>
    </location>
</feature>
<proteinExistence type="predicted"/>
<dbReference type="Proteomes" id="UP000572635">
    <property type="component" value="Unassembled WGS sequence"/>
</dbReference>
<accession>A0A7W8VCD0</accession>
<keyword evidence="4" id="KW-1185">Reference proteome</keyword>
<feature type="region of interest" description="Disordered" evidence="1">
    <location>
        <begin position="18"/>
        <end position="118"/>
    </location>
</feature>
<comment type="caution">
    <text evidence="3">The sequence shown here is derived from an EMBL/GenBank/DDBJ whole genome shotgun (WGS) entry which is preliminary data.</text>
</comment>
<feature type="signal peptide" evidence="2">
    <location>
        <begin position="1"/>
        <end position="20"/>
    </location>
</feature>
<keyword evidence="2" id="KW-0732">Signal</keyword>
<evidence type="ECO:0000256" key="1">
    <source>
        <dbReference type="SAM" id="MobiDB-lite"/>
    </source>
</evidence>
<protein>
    <recommendedName>
        <fullName evidence="5">Lipoprotein</fullName>
    </recommendedName>
</protein>
<evidence type="ECO:0008006" key="5">
    <source>
        <dbReference type="Google" id="ProtNLM"/>
    </source>
</evidence>
<organism evidence="3 4">
    <name type="scientific">Nocardiopsis composta</name>
    <dbReference type="NCBI Taxonomy" id="157465"/>
    <lineage>
        <taxon>Bacteria</taxon>
        <taxon>Bacillati</taxon>
        <taxon>Actinomycetota</taxon>
        <taxon>Actinomycetes</taxon>
        <taxon>Streptosporangiales</taxon>
        <taxon>Nocardiopsidaceae</taxon>
        <taxon>Nocardiopsis</taxon>
    </lineage>
</organism>
<name>A0A7W8VCD0_9ACTN</name>
<dbReference type="PROSITE" id="PS51257">
    <property type="entry name" value="PROKAR_LIPOPROTEIN"/>
    <property type="match status" value="1"/>
</dbReference>
<reference evidence="3 4" key="1">
    <citation type="submission" date="2020-08" db="EMBL/GenBank/DDBJ databases">
        <title>Sequencing the genomes of 1000 actinobacteria strains.</title>
        <authorList>
            <person name="Klenk H.-P."/>
        </authorList>
    </citation>
    <scope>NUCLEOTIDE SEQUENCE [LARGE SCALE GENOMIC DNA]</scope>
    <source>
        <strain evidence="3 4">DSM 44551</strain>
    </source>
</reference>
<gene>
    <name evidence="3" type="ORF">HDA36_000848</name>
</gene>
<evidence type="ECO:0000256" key="2">
    <source>
        <dbReference type="SAM" id="SignalP"/>
    </source>
</evidence>
<evidence type="ECO:0000313" key="3">
    <source>
        <dbReference type="EMBL" id="MBB5430764.1"/>
    </source>
</evidence>
<dbReference type="RefSeq" id="WP_184388875.1">
    <property type="nucleotide sequence ID" value="NZ_BAAAJD010000018.1"/>
</dbReference>
<dbReference type="AlphaFoldDB" id="A0A7W8VCD0"/>
<evidence type="ECO:0000313" key="4">
    <source>
        <dbReference type="Proteomes" id="UP000572635"/>
    </source>
</evidence>